<dbReference type="Gene3D" id="2.10.110.10">
    <property type="entry name" value="Cysteine Rich Protein"/>
    <property type="match status" value="2"/>
</dbReference>
<feature type="region of interest" description="Disordered" evidence="4">
    <location>
        <begin position="186"/>
        <end position="276"/>
    </location>
</feature>
<dbReference type="EMBL" id="SRPO01000181">
    <property type="protein sequence ID" value="KAG5937496.1"/>
    <property type="molecule type" value="Genomic_DNA"/>
</dbReference>
<dbReference type="SUPFAM" id="SSF57716">
    <property type="entry name" value="Glucocorticoid receptor-like (DNA-binding domain)"/>
    <property type="match status" value="1"/>
</dbReference>
<evidence type="ECO:0000313" key="6">
    <source>
        <dbReference type="EMBL" id="KAG5937496.1"/>
    </source>
</evidence>
<dbReference type="Pfam" id="PF00412">
    <property type="entry name" value="LIM"/>
    <property type="match status" value="2"/>
</dbReference>
<comment type="caution">
    <text evidence="6">The sequence shown here is derived from an EMBL/GenBank/DDBJ whole genome shotgun (WGS) entry which is preliminary data.</text>
</comment>
<feature type="region of interest" description="Disordered" evidence="4">
    <location>
        <begin position="304"/>
        <end position="351"/>
    </location>
</feature>
<dbReference type="CDD" id="cd09397">
    <property type="entry name" value="LIM1_UF1"/>
    <property type="match status" value="1"/>
</dbReference>
<dbReference type="PANTHER" id="PTHR24216:SF65">
    <property type="entry name" value="PAXILLIN-LIKE PROTEIN 1"/>
    <property type="match status" value="1"/>
</dbReference>
<dbReference type="PROSITE" id="PS00478">
    <property type="entry name" value="LIM_DOMAIN_1"/>
    <property type="match status" value="1"/>
</dbReference>
<dbReference type="CDD" id="cd08368">
    <property type="entry name" value="LIM"/>
    <property type="match status" value="1"/>
</dbReference>
<evidence type="ECO:0000256" key="1">
    <source>
        <dbReference type="ARBA" id="ARBA00022723"/>
    </source>
</evidence>
<dbReference type="PANTHER" id="PTHR24216">
    <property type="entry name" value="PAXILLIN-RELATED"/>
    <property type="match status" value="1"/>
</dbReference>
<evidence type="ECO:0000256" key="4">
    <source>
        <dbReference type="SAM" id="MobiDB-lite"/>
    </source>
</evidence>
<gene>
    <name evidence="6" type="ORF">E4U60_001899</name>
</gene>
<keyword evidence="1 3" id="KW-0479">Metal-binding</keyword>
<dbReference type="InterPro" id="IPR001781">
    <property type="entry name" value="Znf_LIM"/>
</dbReference>
<feature type="compositionally biased region" description="Gly residues" evidence="4">
    <location>
        <begin position="609"/>
        <end position="619"/>
    </location>
</feature>
<feature type="compositionally biased region" description="Polar residues" evidence="4">
    <location>
        <begin position="213"/>
        <end position="226"/>
    </location>
</feature>
<keyword evidence="3" id="KW-0440">LIM domain</keyword>
<feature type="region of interest" description="Disordered" evidence="4">
    <location>
        <begin position="366"/>
        <end position="451"/>
    </location>
</feature>
<organism evidence="6 7">
    <name type="scientific">Claviceps pazoutovae</name>
    <dbReference type="NCBI Taxonomy" id="1649127"/>
    <lineage>
        <taxon>Eukaryota</taxon>
        <taxon>Fungi</taxon>
        <taxon>Dikarya</taxon>
        <taxon>Ascomycota</taxon>
        <taxon>Pezizomycotina</taxon>
        <taxon>Sordariomycetes</taxon>
        <taxon>Hypocreomycetidae</taxon>
        <taxon>Hypocreales</taxon>
        <taxon>Clavicipitaceae</taxon>
        <taxon>Claviceps</taxon>
    </lineage>
</organism>
<feature type="region of interest" description="Disordered" evidence="4">
    <location>
        <begin position="81"/>
        <end position="155"/>
    </location>
</feature>
<evidence type="ECO:0000256" key="2">
    <source>
        <dbReference type="ARBA" id="ARBA00022833"/>
    </source>
</evidence>
<keyword evidence="7" id="KW-1185">Reference proteome</keyword>
<protein>
    <recommendedName>
        <fullName evidence="5">LIM zinc-binding domain-containing protein</fullName>
    </recommendedName>
</protein>
<sequence>MALPRKSSFLPTIKCSLCGNQVEISLMGEHVCGGSSAGSSSPSEEAEFISIRFSASSYNEHSRTTPPLETLSESTYVHRGQMTPVSQQSPSRHGTPVNPDSEKRLGGTQEHSRSRNVSEGAWKAPTTASPPSRRPGGYGGFGDSTPNAPDKQHKGANLMNRLNHTIPGPFDSTERAPAAGYAYPQRNDSLHYYTPPPPPPLKDSPAGFGVPRSFNNGHQASLSSSDAYLKPLPSTRPSHTHRAPSASGSLPDRSRNERSRSRGPASSRKPPPRTDLLAEHHSKHTACVDLAAEFGVNNPYHASNSSVSSGYSDYSAVSSSTAQTSPTRSQTHRSDLSQTFKDTRANGHEPKPQYLRMDAADANSHRFAPQSVGPHQGAPPPRDFRVDRNPPGSVNGHHAPSYRGDHNSSPLRDVGGEDRRLQTQHARTDSRSPRPQPTGERHETRGISPLPSRGDCKACGIAITGKSISSADGRLTGKYHKACFVCSTCRAPFSSSVFYVLGDKPYCEQDYHKLNNSLCGSCKRGIEGQFAEDEAGVKYHLRCFRCLDCGVSLVDGYFEVAGYAYCERDAWRRVKAAQAGVGVGEKEARRLGGAGGPGQPPRGRTMPHGGDGGGDGGGFPSRPMPHSGPGGKQLPSLPPPPNANSRDRGDRRLAAPPGGADQRLRMNKRMTRLGNINLNL</sequence>
<proteinExistence type="predicted"/>
<keyword evidence="2 3" id="KW-0862">Zinc</keyword>
<feature type="domain" description="LIM zinc-binding" evidence="5">
    <location>
        <begin position="518"/>
        <end position="576"/>
    </location>
</feature>
<feature type="compositionally biased region" description="Basic and acidic residues" evidence="4">
    <location>
        <begin position="414"/>
        <end position="432"/>
    </location>
</feature>
<dbReference type="OrthoDB" id="1112565at2759"/>
<evidence type="ECO:0000313" key="7">
    <source>
        <dbReference type="Proteomes" id="UP000706124"/>
    </source>
</evidence>
<dbReference type="GO" id="GO:0030695">
    <property type="term" value="F:GTPase regulator activity"/>
    <property type="evidence" value="ECO:0007669"/>
    <property type="project" value="UniProtKB-ARBA"/>
</dbReference>
<evidence type="ECO:0000259" key="5">
    <source>
        <dbReference type="PROSITE" id="PS50023"/>
    </source>
</evidence>
<dbReference type="SMART" id="SM00132">
    <property type="entry name" value="LIM"/>
    <property type="match status" value="2"/>
</dbReference>
<accession>A0A9P7SHG2</accession>
<feature type="compositionally biased region" description="Low complexity" evidence="4">
    <location>
        <begin position="304"/>
        <end position="320"/>
    </location>
</feature>
<feature type="region of interest" description="Disordered" evidence="4">
    <location>
        <begin position="578"/>
        <end position="668"/>
    </location>
</feature>
<evidence type="ECO:0000256" key="3">
    <source>
        <dbReference type="PROSITE-ProRule" id="PRU00125"/>
    </source>
</evidence>
<dbReference type="Proteomes" id="UP000706124">
    <property type="component" value="Unassembled WGS sequence"/>
</dbReference>
<feature type="compositionally biased region" description="Polar residues" evidence="4">
    <location>
        <begin position="83"/>
        <end position="92"/>
    </location>
</feature>
<name>A0A9P7SHG2_9HYPO</name>
<dbReference type="GO" id="GO:0046872">
    <property type="term" value="F:metal ion binding"/>
    <property type="evidence" value="ECO:0007669"/>
    <property type="project" value="UniProtKB-KW"/>
</dbReference>
<dbReference type="AlphaFoldDB" id="A0A9P7SHG2"/>
<feature type="compositionally biased region" description="Basic and acidic residues" evidence="4">
    <location>
        <begin position="100"/>
        <end position="113"/>
    </location>
</feature>
<feature type="compositionally biased region" description="Basic and acidic residues" evidence="4">
    <location>
        <begin position="341"/>
        <end position="351"/>
    </location>
</feature>
<dbReference type="PROSITE" id="PS50023">
    <property type="entry name" value="LIM_DOMAIN_2"/>
    <property type="match status" value="2"/>
</dbReference>
<feature type="domain" description="LIM zinc-binding" evidence="5">
    <location>
        <begin position="454"/>
        <end position="517"/>
    </location>
</feature>
<reference evidence="6 7" key="1">
    <citation type="journal article" date="2020" name="bioRxiv">
        <title>Whole genome comparisons of ergot fungi reveals the divergence and evolution of species within the genus Claviceps are the result of varying mechanisms driving genome evolution and host range expansion.</title>
        <authorList>
            <person name="Wyka S.A."/>
            <person name="Mondo S.J."/>
            <person name="Liu M."/>
            <person name="Dettman J."/>
            <person name="Nalam V."/>
            <person name="Broders K.D."/>
        </authorList>
    </citation>
    <scope>NUCLEOTIDE SEQUENCE [LARGE SCALE GENOMIC DNA]</scope>
    <source>
        <strain evidence="6 7">CCC 1485</strain>
    </source>
</reference>